<dbReference type="PANTHER" id="PTHR43142">
    <property type="entry name" value="CARBOXYLIC ESTER HYDROLASE"/>
    <property type="match status" value="1"/>
</dbReference>
<evidence type="ECO:0000256" key="4">
    <source>
        <dbReference type="ARBA" id="ARBA00023157"/>
    </source>
</evidence>
<dbReference type="InterPro" id="IPR002018">
    <property type="entry name" value="CarbesteraseB"/>
</dbReference>
<keyword evidence="4" id="KW-1015">Disulfide bond</keyword>
<reference evidence="8" key="1">
    <citation type="submission" date="2021-12" db="EMBL/GenBank/DDBJ databases">
        <authorList>
            <person name="King R."/>
        </authorList>
    </citation>
    <scope>NUCLEOTIDE SEQUENCE</scope>
</reference>
<keyword evidence="2" id="KW-0719">Serine esterase</keyword>
<evidence type="ECO:0000313" key="9">
    <source>
        <dbReference type="Proteomes" id="UP001153714"/>
    </source>
</evidence>
<feature type="domain" description="Carboxylesterase type B" evidence="7">
    <location>
        <begin position="379"/>
        <end position="808"/>
    </location>
</feature>
<feature type="chain" id="PRO_5040462291" description="Carboxylesterase type B domain-containing protein" evidence="6">
    <location>
        <begin position="25"/>
        <end position="820"/>
    </location>
</feature>
<organism evidence="8 9">
    <name type="scientific">Diatraea saccharalis</name>
    <name type="common">sugarcane borer</name>
    <dbReference type="NCBI Taxonomy" id="40085"/>
    <lineage>
        <taxon>Eukaryota</taxon>
        <taxon>Metazoa</taxon>
        <taxon>Ecdysozoa</taxon>
        <taxon>Arthropoda</taxon>
        <taxon>Hexapoda</taxon>
        <taxon>Insecta</taxon>
        <taxon>Pterygota</taxon>
        <taxon>Neoptera</taxon>
        <taxon>Endopterygota</taxon>
        <taxon>Lepidoptera</taxon>
        <taxon>Glossata</taxon>
        <taxon>Ditrysia</taxon>
        <taxon>Pyraloidea</taxon>
        <taxon>Crambidae</taxon>
        <taxon>Crambinae</taxon>
        <taxon>Diatraea</taxon>
    </lineage>
</organism>
<protein>
    <recommendedName>
        <fullName evidence="7">Carboxylesterase type B domain-containing protein</fullName>
    </recommendedName>
</protein>
<evidence type="ECO:0000256" key="6">
    <source>
        <dbReference type="SAM" id="SignalP"/>
    </source>
</evidence>
<dbReference type="SUPFAM" id="SSF53474">
    <property type="entry name" value="alpha/beta-Hydrolases"/>
    <property type="match status" value="2"/>
</dbReference>
<evidence type="ECO:0000256" key="3">
    <source>
        <dbReference type="ARBA" id="ARBA00022801"/>
    </source>
</evidence>
<dbReference type="Gene3D" id="3.40.50.1820">
    <property type="entry name" value="alpha/beta hydrolase"/>
    <property type="match status" value="2"/>
</dbReference>
<evidence type="ECO:0000313" key="8">
    <source>
        <dbReference type="EMBL" id="CAG9795460.1"/>
    </source>
</evidence>
<name>A0A9N9RDA3_9NEOP</name>
<keyword evidence="9" id="KW-1185">Reference proteome</keyword>
<accession>A0A9N9RDA3</accession>
<keyword evidence="3" id="KW-0378">Hydrolase</keyword>
<comment type="similarity">
    <text evidence="1">Belongs to the type-B carboxylesterase/lipase family.</text>
</comment>
<reference evidence="8" key="2">
    <citation type="submission" date="2022-10" db="EMBL/GenBank/DDBJ databases">
        <authorList>
            <consortium name="ENA_rothamsted_submissions"/>
            <consortium name="culmorum"/>
            <person name="King R."/>
        </authorList>
    </citation>
    <scope>NUCLEOTIDE SEQUENCE</scope>
</reference>
<dbReference type="Pfam" id="PF00135">
    <property type="entry name" value="COesterase"/>
    <property type="match status" value="2"/>
</dbReference>
<dbReference type="Proteomes" id="UP001153714">
    <property type="component" value="Chromosome 8"/>
</dbReference>
<dbReference type="AlphaFoldDB" id="A0A9N9RDA3"/>
<evidence type="ECO:0000256" key="2">
    <source>
        <dbReference type="ARBA" id="ARBA00022487"/>
    </source>
</evidence>
<sequence>MLSLKWSNKWLVLWSLWAARLVRQPTPAVRVSGGWLRGTVAPAGTHVQYLGVPYATVPNRFQAPGPEMPWKGIFEAVNENIRCEQVLYDGSSITMGRTDCLHLNIYTPLNTSPNDSLPVMVFIHGGGFHSGSSSQALLGPEYLIIKGVILVVVNYRLNVEGFLCLGIKEAPGNAGLKDQVAALKWVQRNIKVFGGDVDNVTIFGESAGSVAVSTHILSKMSRGLFHKAIMQSGSSLGGCSLQYDPVDIASRKAKLLGLDSMDPQELYNFLKRQSETDLITKAIPREEGNLIISDLIFLPCVEREFDGVESFLTETPYEIFSRGDFNQVPLIIGTNSEEGLFFVNIEEDHFIPQVKLDVALPKNLAFPSIKERKEVANESPDPEVAWKGVFEAVDDNIRCIQSVRVGSSITMGREECLRLNIYTPIDISPNKYYPVMVYFHGGGFMSGSNSQALYGPTYLTDKDVILVTVNYRLNIQGFLCLGIKEAPGNAGLKDQVSALKWVQRNIKAFGGDVDNVTIFGESAGAVSVSYHVISPMSRGLFHKAIMQSGSPLASWALQHDPVYVASQKAKILGLKSTDPRELYDFLYRQSDADLITKIVPRDEGNTIISQLIFLPCVEEKFDGVEPFLTATPFSLLSKGNFTKVPMIIGLNSEEGLFFVNMEDNHFISRIDFNISLPKNLDLPTNDERIKVAREIESMYMEGKKVSSETFYNYSKFLGETFIEYPIYEEIDIVVQNNDKPVYSYLFNYDGWRNIPKRIHQRKEFKNLPGATHADDLFYMFSQQLIPSLFEYDMINKVTTMWTNFAKYGCLYKYLKILFTY</sequence>
<dbReference type="GO" id="GO:0052689">
    <property type="term" value="F:carboxylic ester hydrolase activity"/>
    <property type="evidence" value="ECO:0007669"/>
    <property type="project" value="UniProtKB-KW"/>
</dbReference>
<dbReference type="EMBL" id="OU893339">
    <property type="protein sequence ID" value="CAG9795460.1"/>
    <property type="molecule type" value="Genomic_DNA"/>
</dbReference>
<dbReference type="InterPro" id="IPR019826">
    <property type="entry name" value="Carboxylesterase_B_AS"/>
</dbReference>
<evidence type="ECO:0000256" key="1">
    <source>
        <dbReference type="ARBA" id="ARBA00005964"/>
    </source>
</evidence>
<dbReference type="InterPro" id="IPR029058">
    <property type="entry name" value="AB_hydrolase_fold"/>
</dbReference>
<dbReference type="PANTHER" id="PTHR43142:SF1">
    <property type="entry name" value="CARBOXYLIC ESTER HYDROLASE"/>
    <property type="match status" value="1"/>
</dbReference>
<keyword evidence="5" id="KW-0325">Glycoprotein</keyword>
<dbReference type="PROSITE" id="PS00122">
    <property type="entry name" value="CARBOXYLESTERASE_B_1"/>
    <property type="match status" value="2"/>
</dbReference>
<feature type="signal peptide" evidence="6">
    <location>
        <begin position="1"/>
        <end position="24"/>
    </location>
</feature>
<proteinExistence type="inferred from homology"/>
<evidence type="ECO:0000256" key="5">
    <source>
        <dbReference type="ARBA" id="ARBA00023180"/>
    </source>
</evidence>
<feature type="domain" description="Carboxylesterase type B" evidence="7">
    <location>
        <begin position="26"/>
        <end position="350"/>
    </location>
</feature>
<evidence type="ECO:0000259" key="7">
    <source>
        <dbReference type="Pfam" id="PF00135"/>
    </source>
</evidence>
<gene>
    <name evidence="8" type="ORF">DIATSA_LOCUS12725</name>
</gene>
<dbReference type="OrthoDB" id="19653at2759"/>
<keyword evidence="6" id="KW-0732">Signal</keyword>